<proteinExistence type="predicted"/>
<sequence length="242" mass="28684">MKETNSYHIPYDKLKDHARGGVVIYNGIFYKIKYLDDKTFSAYKGKETFEGRNMHLHPYGKSKNGTIVNFGQELPFFMYNQNQNRKDVPKEEINGTDFDKVKTDSYLGLLRANLTTHIVQYNEKDGGFVVFDDGNNVFLKLRNGKNITLPKKNLHYVKNHYVKGKYKKLWFKYDPKKELPMQVQQLPVKGDAYKEYLELKAKFDPDYQRTDDYRVYKSQQAIHDKMKRLWEKLTPKQKKKVA</sequence>
<dbReference type="EMBL" id="LC168164">
    <property type="protein sequence ID" value="BAV39321.1"/>
    <property type="molecule type" value="Genomic_DNA"/>
</dbReference>
<accession>A0A1B4XWY5</accession>
<evidence type="ECO:0000313" key="1">
    <source>
        <dbReference type="EMBL" id="BAV39321.1"/>
    </source>
</evidence>
<dbReference type="Proteomes" id="UP000224877">
    <property type="component" value="Segment"/>
</dbReference>
<keyword evidence="2" id="KW-1185">Reference proteome</keyword>
<protein>
    <submittedName>
        <fullName evidence="1">Uncharacterized protein</fullName>
    </submittedName>
</protein>
<reference evidence="1 2" key="1">
    <citation type="submission" date="2016-07" db="EMBL/GenBank/DDBJ databases">
        <title>Characterization of three bacteriophages infecting bacteria isolated from shrimp culture pond water.</title>
        <authorList>
            <person name="Khoa H.V."/>
        </authorList>
    </citation>
    <scope>NUCLEOTIDE SEQUENCE [LARGE SCALE GENOMIC DNA]</scope>
</reference>
<evidence type="ECO:0000313" key="2">
    <source>
        <dbReference type="Proteomes" id="UP000224877"/>
    </source>
</evidence>
<organism evidence="1 2">
    <name type="scientific">Tenacibaculum phage pT24</name>
    <dbReference type="NCBI Taxonomy" id="1880590"/>
    <lineage>
        <taxon>Viruses</taxon>
        <taxon>Duplodnaviria</taxon>
        <taxon>Heunggongvirae</taxon>
        <taxon>Uroviricota</taxon>
        <taxon>Caudoviricetes</taxon>
        <taxon>Kungbxnavirus</taxon>
        <taxon>Kungbxnavirus pT24</taxon>
    </lineage>
</organism>
<name>A0A1B4XWY5_9CAUD</name>
<gene>
    <name evidence="1" type="ORF">BPT24_197</name>
</gene>